<dbReference type="AlphaFoldDB" id="A0A7X9X3N5"/>
<comment type="caution">
    <text evidence="1">The sequence shown here is derived from an EMBL/GenBank/DDBJ whole genome shotgun (WGS) entry which is preliminary data.</text>
</comment>
<gene>
    <name evidence="1" type="ORF">HHL14_08475</name>
</gene>
<proteinExistence type="predicted"/>
<evidence type="ECO:0000313" key="2">
    <source>
        <dbReference type="Proteomes" id="UP000583127"/>
    </source>
</evidence>
<organism evidence="1 2">
    <name type="scientific">Paraburkholderia antibiotica</name>
    <dbReference type="NCBI Taxonomy" id="2728839"/>
    <lineage>
        <taxon>Bacteria</taxon>
        <taxon>Pseudomonadati</taxon>
        <taxon>Pseudomonadota</taxon>
        <taxon>Betaproteobacteria</taxon>
        <taxon>Burkholderiales</taxon>
        <taxon>Burkholderiaceae</taxon>
        <taxon>Paraburkholderia</taxon>
    </lineage>
</organism>
<accession>A0A7X9X3N5</accession>
<dbReference type="EMBL" id="JABBFZ010000003">
    <property type="protein sequence ID" value="NML30869.1"/>
    <property type="molecule type" value="Genomic_DNA"/>
</dbReference>
<reference evidence="1 2" key="1">
    <citation type="submission" date="2020-04" db="EMBL/GenBank/DDBJ databases">
        <title>Paraburkholderia sp. G-4-1-8 isolated from soil.</title>
        <authorList>
            <person name="Dahal R.H."/>
        </authorList>
    </citation>
    <scope>NUCLEOTIDE SEQUENCE [LARGE SCALE GENOMIC DNA]</scope>
    <source>
        <strain evidence="1 2">G-4-1-8</strain>
    </source>
</reference>
<keyword evidence="2" id="KW-1185">Reference proteome</keyword>
<evidence type="ECO:0000313" key="1">
    <source>
        <dbReference type="EMBL" id="NML30869.1"/>
    </source>
</evidence>
<sequence length="359" mass="41268">MSDVQFRERLSYPEIKEKIETALWTATNADSGLSARQWPKWLKGNLKNEPNYLRKLAEALYLDTNVSAILDFDASNRSIGLFLRMLDVFAYRSTTAKRESKDARAKRRTAREGLQRLQSVWEVGYWHHMFRLRKHWLVPGDGISDHSLPCAKVPVRLRTGVNLPSMFIKEDPSIMYFYLPPELLSRYEPDAPLTVLQFLLRFLLHIDARTFAPIQTFALDLASASLAMSTLAHWDDENIFFRCTAKRRAFDAVKGLFFSDKRAFDDVVSMIEEDLPWLSDRLNDVSHLPGLLESLRQQFDTALESYGISPRKIRQLYWNAGADSLSGVFGTPEEAARMIGLDLLRTRRSFKPSTIPSSR</sequence>
<dbReference type="Proteomes" id="UP000583127">
    <property type="component" value="Unassembled WGS sequence"/>
</dbReference>
<protein>
    <submittedName>
        <fullName evidence="1">Uncharacterized protein</fullName>
    </submittedName>
</protein>
<name>A0A7X9X3N5_9BURK</name>